<feature type="region of interest" description="Disordered" evidence="3">
    <location>
        <begin position="268"/>
        <end position="290"/>
    </location>
</feature>
<dbReference type="Gene3D" id="3.30.360.10">
    <property type="entry name" value="Dihydrodipicolinate Reductase, domain 2"/>
    <property type="match status" value="1"/>
</dbReference>
<protein>
    <submittedName>
        <fullName evidence="6">Oxidoreductase</fullName>
    </submittedName>
</protein>
<dbReference type="Pfam" id="PF02894">
    <property type="entry name" value="GFO_IDH_MocA_C"/>
    <property type="match status" value="1"/>
</dbReference>
<dbReference type="EMBL" id="BNAW01000022">
    <property type="protein sequence ID" value="GHG23011.1"/>
    <property type="molecule type" value="Genomic_DNA"/>
</dbReference>
<gene>
    <name evidence="6" type="ORF">GCM10017567_47220</name>
</gene>
<sequence length="348" mass="37298">MADDLRVGILGYGIGGRVFHAPLVAATPGLTPAVITTSGSAAQARIDHPGAEVVPDADALFERAGDLDLVVVSTPNRTHVPLALRAIEAGLPVVVDKPFAPTAAEAQRVLDAAKAAGVGLTVFQNRRLDSDFLTVRKVLESGRLGEVFRFESRYDRWVPKPKDNWREFGDPAEAGGLLYDLGAHIVDQALQLFGPVTRVYAETDRRRAGVQVDDDVFVALHHANGVRSHLWATALAGTQNPRFRVLGDRATFTKYGLDVQEPQIKAGLRPGDAGWGTEPASDAGKLGVGPEIETVPTEVGRYEQFYAEVRDALRGEGEFPVDPASSVEALRVIEAAHRSGVEGTVVAF</sequence>
<dbReference type="InterPro" id="IPR036291">
    <property type="entry name" value="NAD(P)-bd_dom_sf"/>
</dbReference>
<evidence type="ECO:0000259" key="4">
    <source>
        <dbReference type="Pfam" id="PF01408"/>
    </source>
</evidence>
<feature type="domain" description="Gfo/Idh/MocA-like oxidoreductase N-terminal" evidence="4">
    <location>
        <begin position="5"/>
        <end position="122"/>
    </location>
</feature>
<feature type="domain" description="Gfo/Idh/MocA-like oxidoreductase C-terminal" evidence="5">
    <location>
        <begin position="136"/>
        <end position="347"/>
    </location>
</feature>
<reference evidence="7" key="1">
    <citation type="journal article" date="2019" name="Int. J. Syst. Evol. Microbiol.">
        <title>The Global Catalogue of Microorganisms (GCM) 10K type strain sequencing project: providing services to taxonomists for standard genome sequencing and annotation.</title>
        <authorList>
            <consortium name="The Broad Institute Genomics Platform"/>
            <consortium name="The Broad Institute Genome Sequencing Center for Infectious Disease"/>
            <person name="Wu L."/>
            <person name="Ma J."/>
        </authorList>
    </citation>
    <scope>NUCLEOTIDE SEQUENCE [LARGE SCALE GENOMIC DNA]</scope>
    <source>
        <strain evidence="7">CGMCC 4.7680</strain>
    </source>
</reference>
<evidence type="ECO:0000256" key="1">
    <source>
        <dbReference type="ARBA" id="ARBA00010928"/>
    </source>
</evidence>
<dbReference type="InterPro" id="IPR000683">
    <property type="entry name" value="Gfo/Idh/MocA-like_OxRdtase_N"/>
</dbReference>
<proteinExistence type="inferred from homology"/>
<comment type="caution">
    <text evidence="6">The sequence shown here is derived from an EMBL/GenBank/DDBJ whole genome shotgun (WGS) entry which is preliminary data.</text>
</comment>
<name>A0ABQ3KGG1_9PSEU</name>
<keyword evidence="7" id="KW-1185">Reference proteome</keyword>
<evidence type="ECO:0000259" key="5">
    <source>
        <dbReference type="Pfam" id="PF02894"/>
    </source>
</evidence>
<dbReference type="Proteomes" id="UP000649955">
    <property type="component" value="Unassembled WGS sequence"/>
</dbReference>
<dbReference type="RefSeq" id="WP_191313500.1">
    <property type="nucleotide sequence ID" value="NZ_BNAW01000022.1"/>
</dbReference>
<dbReference type="InterPro" id="IPR051317">
    <property type="entry name" value="Gfo/Idh/MocA_oxidoreduct"/>
</dbReference>
<dbReference type="PANTHER" id="PTHR43708">
    <property type="entry name" value="CONSERVED EXPRESSED OXIDOREDUCTASE (EUROFUNG)"/>
    <property type="match status" value="1"/>
</dbReference>
<comment type="similarity">
    <text evidence="1">Belongs to the Gfo/Idh/MocA family.</text>
</comment>
<dbReference type="InterPro" id="IPR004104">
    <property type="entry name" value="Gfo/Idh/MocA-like_OxRdtase_C"/>
</dbReference>
<dbReference type="PANTHER" id="PTHR43708:SF5">
    <property type="entry name" value="CONSERVED EXPRESSED OXIDOREDUCTASE (EUROFUNG)-RELATED"/>
    <property type="match status" value="1"/>
</dbReference>
<organism evidence="6 7">
    <name type="scientific">Amycolatopsis bullii</name>
    <dbReference type="NCBI Taxonomy" id="941987"/>
    <lineage>
        <taxon>Bacteria</taxon>
        <taxon>Bacillati</taxon>
        <taxon>Actinomycetota</taxon>
        <taxon>Actinomycetes</taxon>
        <taxon>Pseudonocardiales</taxon>
        <taxon>Pseudonocardiaceae</taxon>
        <taxon>Amycolatopsis</taxon>
    </lineage>
</organism>
<evidence type="ECO:0000313" key="7">
    <source>
        <dbReference type="Proteomes" id="UP000649955"/>
    </source>
</evidence>
<dbReference type="Gene3D" id="3.40.50.720">
    <property type="entry name" value="NAD(P)-binding Rossmann-like Domain"/>
    <property type="match status" value="1"/>
</dbReference>
<evidence type="ECO:0000313" key="6">
    <source>
        <dbReference type="EMBL" id="GHG23011.1"/>
    </source>
</evidence>
<accession>A0ABQ3KGG1</accession>
<evidence type="ECO:0000256" key="2">
    <source>
        <dbReference type="ARBA" id="ARBA00023002"/>
    </source>
</evidence>
<dbReference type="Pfam" id="PF01408">
    <property type="entry name" value="GFO_IDH_MocA"/>
    <property type="match status" value="1"/>
</dbReference>
<keyword evidence="2" id="KW-0560">Oxidoreductase</keyword>
<dbReference type="SUPFAM" id="SSF55347">
    <property type="entry name" value="Glyceraldehyde-3-phosphate dehydrogenase-like, C-terminal domain"/>
    <property type="match status" value="1"/>
</dbReference>
<evidence type="ECO:0000256" key="3">
    <source>
        <dbReference type="SAM" id="MobiDB-lite"/>
    </source>
</evidence>
<dbReference type="SUPFAM" id="SSF51735">
    <property type="entry name" value="NAD(P)-binding Rossmann-fold domains"/>
    <property type="match status" value="1"/>
</dbReference>